<evidence type="ECO:0000313" key="1">
    <source>
        <dbReference type="EMBL" id="KAI0058160.1"/>
    </source>
</evidence>
<protein>
    <submittedName>
        <fullName evidence="1">Uncharacterized protein</fullName>
    </submittedName>
</protein>
<keyword evidence="2" id="KW-1185">Reference proteome</keyword>
<name>A0ACB8SP02_9AGAM</name>
<comment type="caution">
    <text evidence="1">The sequence shown here is derived from an EMBL/GenBank/DDBJ whole genome shotgun (WGS) entry which is preliminary data.</text>
</comment>
<reference evidence="1" key="1">
    <citation type="submission" date="2021-03" db="EMBL/GenBank/DDBJ databases">
        <authorList>
            <consortium name="DOE Joint Genome Institute"/>
            <person name="Ahrendt S."/>
            <person name="Looney B.P."/>
            <person name="Miyauchi S."/>
            <person name="Morin E."/>
            <person name="Drula E."/>
            <person name="Courty P.E."/>
            <person name="Chicoki N."/>
            <person name="Fauchery L."/>
            <person name="Kohler A."/>
            <person name="Kuo A."/>
            <person name="Labutti K."/>
            <person name="Pangilinan J."/>
            <person name="Lipzen A."/>
            <person name="Riley R."/>
            <person name="Andreopoulos W."/>
            <person name="He G."/>
            <person name="Johnson J."/>
            <person name="Barry K.W."/>
            <person name="Grigoriev I.V."/>
            <person name="Nagy L."/>
            <person name="Hibbett D."/>
            <person name="Henrissat B."/>
            <person name="Matheny P.B."/>
            <person name="Labbe J."/>
            <person name="Martin F."/>
        </authorList>
    </citation>
    <scope>NUCLEOTIDE SEQUENCE</scope>
    <source>
        <strain evidence="1">HHB10654</strain>
    </source>
</reference>
<dbReference type="EMBL" id="MU277238">
    <property type="protein sequence ID" value="KAI0058160.1"/>
    <property type="molecule type" value="Genomic_DNA"/>
</dbReference>
<dbReference type="Proteomes" id="UP000814140">
    <property type="component" value="Unassembled WGS sequence"/>
</dbReference>
<evidence type="ECO:0000313" key="2">
    <source>
        <dbReference type="Proteomes" id="UP000814140"/>
    </source>
</evidence>
<accession>A0ACB8SP02</accession>
<organism evidence="1 2">
    <name type="scientific">Artomyces pyxidatus</name>
    <dbReference type="NCBI Taxonomy" id="48021"/>
    <lineage>
        <taxon>Eukaryota</taxon>
        <taxon>Fungi</taxon>
        <taxon>Dikarya</taxon>
        <taxon>Basidiomycota</taxon>
        <taxon>Agaricomycotina</taxon>
        <taxon>Agaricomycetes</taxon>
        <taxon>Russulales</taxon>
        <taxon>Auriscalpiaceae</taxon>
        <taxon>Artomyces</taxon>
    </lineage>
</organism>
<proteinExistence type="predicted"/>
<sequence>MPSLNFAHEVKHDGITSYFSVFEPYLTSLHTTPKIGDVFYLCSANPILYVRMPRRWDKRVWQAGESSESKVVHPVHQHLTLVARTGGALPRWTRGYTGAAQTHAIVVPGLAEILRELADHGVQPPEPVGGATSGGPQKTRAPSRSERTMRINAAQERGELLELRELQTLQRS</sequence>
<gene>
    <name evidence="1" type="ORF">BV25DRAFT_1297144</name>
</gene>
<reference evidence="1" key="2">
    <citation type="journal article" date="2022" name="New Phytol.">
        <title>Evolutionary transition to the ectomycorrhizal habit in the genomes of a hyperdiverse lineage of mushroom-forming fungi.</title>
        <authorList>
            <person name="Looney B."/>
            <person name="Miyauchi S."/>
            <person name="Morin E."/>
            <person name="Drula E."/>
            <person name="Courty P.E."/>
            <person name="Kohler A."/>
            <person name="Kuo A."/>
            <person name="LaButti K."/>
            <person name="Pangilinan J."/>
            <person name="Lipzen A."/>
            <person name="Riley R."/>
            <person name="Andreopoulos W."/>
            <person name="He G."/>
            <person name="Johnson J."/>
            <person name="Nolan M."/>
            <person name="Tritt A."/>
            <person name="Barry K.W."/>
            <person name="Grigoriev I.V."/>
            <person name="Nagy L.G."/>
            <person name="Hibbett D."/>
            <person name="Henrissat B."/>
            <person name="Matheny P.B."/>
            <person name="Labbe J."/>
            <person name="Martin F.M."/>
        </authorList>
    </citation>
    <scope>NUCLEOTIDE SEQUENCE</scope>
    <source>
        <strain evidence="1">HHB10654</strain>
    </source>
</reference>